<comment type="caution">
    <text evidence="4">The sequence shown here is derived from an EMBL/GenBank/DDBJ whole genome shotgun (WGS) entry which is preliminary data.</text>
</comment>
<proteinExistence type="predicted"/>
<dbReference type="RefSeq" id="WP_003485888.1">
    <property type="nucleotide sequence ID" value="NZ_CABKNI010000002.1"/>
</dbReference>
<name>A0ABD6RUC1_CLOSG</name>
<dbReference type="FunFam" id="3.90.79.10:FF:000024">
    <property type="entry name" value="ADP-ribose pyrophosphatase"/>
    <property type="match status" value="1"/>
</dbReference>
<dbReference type="Proteomes" id="UP000193911">
    <property type="component" value="Unassembled WGS sequence"/>
</dbReference>
<dbReference type="PANTHER" id="PTHR11839:SF18">
    <property type="entry name" value="NUDIX HYDROLASE DOMAIN-CONTAINING PROTEIN"/>
    <property type="match status" value="1"/>
</dbReference>
<dbReference type="PROSITE" id="PS51462">
    <property type="entry name" value="NUDIX"/>
    <property type="match status" value="1"/>
</dbReference>
<dbReference type="GO" id="GO:0016787">
    <property type="term" value="F:hydrolase activity"/>
    <property type="evidence" value="ECO:0007669"/>
    <property type="project" value="UniProtKB-KW"/>
</dbReference>
<dbReference type="PANTHER" id="PTHR11839">
    <property type="entry name" value="UDP/ADP-SUGAR PYROPHOSPHATASE"/>
    <property type="match status" value="1"/>
</dbReference>
<dbReference type="Gene3D" id="3.90.79.10">
    <property type="entry name" value="Nucleoside Triphosphate Pyrophosphohydrolase"/>
    <property type="match status" value="1"/>
</dbReference>
<protein>
    <submittedName>
        <fullName evidence="4">ADP-ribose pyrophosphatase</fullName>
    </submittedName>
</protein>
<evidence type="ECO:0000259" key="3">
    <source>
        <dbReference type="PROSITE" id="PS51462"/>
    </source>
</evidence>
<evidence type="ECO:0000256" key="2">
    <source>
        <dbReference type="ARBA" id="ARBA00022801"/>
    </source>
</evidence>
<sequence length="180" mass="20798">MNFYEKTLEEEEIYKGKIINVVKQRVKLPNGKESFREIVKHPGAVAILAYKDEDTVLLIKQFRKAIDKDIFEIPAGKIEKGEDIESSALRELEEETGYKAKKMEYLGKIVTSPGFSDEYIYIYKAFDLCKGKDGLEDEDEFIDLMEISIDKLKEYIKDGKVIDGKTISAVMMDTLSRYWI</sequence>
<dbReference type="InterPro" id="IPR020476">
    <property type="entry name" value="Nudix_hydrolase"/>
</dbReference>
<dbReference type="CDD" id="cd03424">
    <property type="entry name" value="NUDIX_ADPRase_Nudt5_UGPPase_Nudt14"/>
    <property type="match status" value="1"/>
</dbReference>
<keyword evidence="2" id="KW-0378">Hydrolase</keyword>
<dbReference type="AlphaFoldDB" id="A0ABD6RUC1"/>
<evidence type="ECO:0000313" key="5">
    <source>
        <dbReference type="Proteomes" id="UP000193911"/>
    </source>
</evidence>
<evidence type="ECO:0000256" key="1">
    <source>
        <dbReference type="ARBA" id="ARBA00001946"/>
    </source>
</evidence>
<dbReference type="InterPro" id="IPR000086">
    <property type="entry name" value="NUDIX_hydrolase_dom"/>
</dbReference>
<gene>
    <name evidence="4" type="ORF">B2H94_07545</name>
</gene>
<dbReference type="EMBL" id="MWJJ01000001">
    <property type="protein sequence ID" value="OSB18955.1"/>
    <property type="molecule type" value="Genomic_DNA"/>
</dbReference>
<evidence type="ECO:0000313" key="4">
    <source>
        <dbReference type="EMBL" id="OSB18955.1"/>
    </source>
</evidence>
<comment type="cofactor">
    <cofactor evidence="1">
        <name>Mg(2+)</name>
        <dbReference type="ChEBI" id="CHEBI:18420"/>
    </cofactor>
</comment>
<dbReference type="PRINTS" id="PR00502">
    <property type="entry name" value="NUDIXFAMILY"/>
</dbReference>
<dbReference type="InterPro" id="IPR015797">
    <property type="entry name" value="NUDIX_hydrolase-like_dom_sf"/>
</dbReference>
<feature type="domain" description="Nudix hydrolase" evidence="3">
    <location>
        <begin position="39"/>
        <end position="169"/>
    </location>
</feature>
<dbReference type="SUPFAM" id="SSF55811">
    <property type="entry name" value="Nudix"/>
    <property type="match status" value="1"/>
</dbReference>
<accession>A0ABD6RUC1</accession>
<reference evidence="4 5" key="1">
    <citation type="submission" date="2017-02" db="EMBL/GenBank/DDBJ databases">
        <title>Differentiating clades of botulinum-neurotoxin-producing Clostridia with a simple, multiplex PCR assay.</title>
        <authorList>
            <person name="Williamson C.H.D."/>
            <person name="Vazquez A."/>
            <person name="Hill K."/>
            <person name="Smith T.J."/>
            <person name="Nottingham R."/>
            <person name="Stone N.E."/>
            <person name="Sobek C.J."/>
            <person name="Cocking J.H."/>
            <person name="Fernandez R.A."/>
            <person name="Caballero P.A."/>
            <person name="Leiser O.P."/>
            <person name="Keim P."/>
            <person name="Sahl J.W."/>
        </authorList>
    </citation>
    <scope>NUCLEOTIDE SEQUENCE [LARGE SCALE GENOMIC DNA]</scope>
    <source>
        <strain evidence="4 5">CLS_DGF_0088_06</strain>
    </source>
</reference>
<dbReference type="Pfam" id="PF00293">
    <property type="entry name" value="NUDIX"/>
    <property type="match status" value="1"/>
</dbReference>
<organism evidence="4 5">
    <name type="scientific">Clostridium sporogenes</name>
    <dbReference type="NCBI Taxonomy" id="1509"/>
    <lineage>
        <taxon>Bacteria</taxon>
        <taxon>Bacillati</taxon>
        <taxon>Bacillota</taxon>
        <taxon>Clostridia</taxon>
        <taxon>Eubacteriales</taxon>
        <taxon>Clostridiaceae</taxon>
        <taxon>Clostridium</taxon>
    </lineage>
</organism>